<reference evidence="1" key="1">
    <citation type="submission" date="2021-06" db="EMBL/GenBank/DDBJ databases">
        <authorList>
            <person name="Kallberg Y."/>
            <person name="Tangrot J."/>
            <person name="Rosling A."/>
        </authorList>
    </citation>
    <scope>NUCLEOTIDE SEQUENCE</scope>
    <source>
        <strain evidence="1">UK204</strain>
    </source>
</reference>
<comment type="caution">
    <text evidence="1">The sequence shown here is derived from an EMBL/GenBank/DDBJ whole genome shotgun (WGS) entry which is preliminary data.</text>
</comment>
<keyword evidence="2" id="KW-1185">Reference proteome</keyword>
<evidence type="ECO:0000313" key="2">
    <source>
        <dbReference type="Proteomes" id="UP000789570"/>
    </source>
</evidence>
<protein>
    <submittedName>
        <fullName evidence="1">165_t:CDS:1</fullName>
    </submittedName>
</protein>
<organism evidence="1 2">
    <name type="scientific">Funneliformis caledonium</name>
    <dbReference type="NCBI Taxonomy" id="1117310"/>
    <lineage>
        <taxon>Eukaryota</taxon>
        <taxon>Fungi</taxon>
        <taxon>Fungi incertae sedis</taxon>
        <taxon>Mucoromycota</taxon>
        <taxon>Glomeromycotina</taxon>
        <taxon>Glomeromycetes</taxon>
        <taxon>Glomerales</taxon>
        <taxon>Glomeraceae</taxon>
        <taxon>Funneliformis</taxon>
    </lineage>
</organism>
<dbReference type="Proteomes" id="UP000789570">
    <property type="component" value="Unassembled WGS sequence"/>
</dbReference>
<dbReference type="AlphaFoldDB" id="A0A9N8VDT9"/>
<dbReference type="OrthoDB" id="2740448at2759"/>
<sequence length="331" mass="38472">MTIINLLSEIRTCLFEQIANAATLTITDLEDVNLNAFQTMLNVDFDYVCWIKKSTEEYWIRILDDRLLKFSFLNILRQPSPNLSIDDCFQKLSLSTTSVDNDIEPFTETPLKELDSTEIMIIENIAVSWSLFSDFITSKLGEGVSLFNISLSAEKRNRELATIKLTRPIWCRYILREHKGADCLLELLTSTCENIMSYKIELKKLHKEDESLFYKIQIFVNDLLTFDSSEDARSRLDENPTAKFLFSDVYFSVEEIEYLLSFPTSSGLPVSMLLNVALSDKINSYQLCTSHDLAPLIQQVFNVRKDFQKENGFKNNLKKFEKNWKKRRDLH</sequence>
<proteinExistence type="predicted"/>
<evidence type="ECO:0000313" key="1">
    <source>
        <dbReference type="EMBL" id="CAG8447804.1"/>
    </source>
</evidence>
<gene>
    <name evidence="1" type="ORF">FCALED_LOCUS1024</name>
</gene>
<dbReference type="EMBL" id="CAJVPQ010000120">
    <property type="protein sequence ID" value="CAG8447804.1"/>
    <property type="molecule type" value="Genomic_DNA"/>
</dbReference>
<name>A0A9N8VDT9_9GLOM</name>
<accession>A0A9N8VDT9</accession>